<evidence type="ECO:0000313" key="2">
    <source>
        <dbReference type="Proteomes" id="UP000219338"/>
    </source>
</evidence>
<reference evidence="2" key="1">
    <citation type="journal article" date="2017" name="Nat. Ecol. Evol.">
        <title>Genome expansion and lineage-specific genetic innovations in the forest pathogenic fungi Armillaria.</title>
        <authorList>
            <person name="Sipos G."/>
            <person name="Prasanna A.N."/>
            <person name="Walter M.C."/>
            <person name="O'Connor E."/>
            <person name="Balint B."/>
            <person name="Krizsan K."/>
            <person name="Kiss B."/>
            <person name="Hess J."/>
            <person name="Varga T."/>
            <person name="Slot J."/>
            <person name="Riley R."/>
            <person name="Boka B."/>
            <person name="Rigling D."/>
            <person name="Barry K."/>
            <person name="Lee J."/>
            <person name="Mihaltcheva S."/>
            <person name="LaButti K."/>
            <person name="Lipzen A."/>
            <person name="Waldron R."/>
            <person name="Moloney N.M."/>
            <person name="Sperisen C."/>
            <person name="Kredics L."/>
            <person name="Vagvoelgyi C."/>
            <person name="Patrignani A."/>
            <person name="Fitzpatrick D."/>
            <person name="Nagy I."/>
            <person name="Doyle S."/>
            <person name="Anderson J.B."/>
            <person name="Grigoriev I.V."/>
            <person name="Gueldener U."/>
            <person name="Muensterkoetter M."/>
            <person name="Nagy L.G."/>
        </authorList>
    </citation>
    <scope>NUCLEOTIDE SEQUENCE [LARGE SCALE GENOMIC DNA]</scope>
    <source>
        <strain evidence="2">C18/9</strain>
    </source>
</reference>
<dbReference type="EMBL" id="FUEG01000012">
    <property type="protein sequence ID" value="SJL10584.1"/>
    <property type="molecule type" value="Genomic_DNA"/>
</dbReference>
<dbReference type="Proteomes" id="UP000219338">
    <property type="component" value="Unassembled WGS sequence"/>
</dbReference>
<dbReference type="OrthoDB" id="10556856at2759"/>
<gene>
    <name evidence="1" type="ORF">ARMOST_13972</name>
</gene>
<keyword evidence="2" id="KW-1185">Reference proteome</keyword>
<proteinExistence type="predicted"/>
<dbReference type="AlphaFoldDB" id="A0A284RPB4"/>
<protein>
    <submittedName>
        <fullName evidence="1">Uncharacterized protein</fullName>
    </submittedName>
</protein>
<sequence>MKSWMPVPGTTENPFSSLKDVLFPETLKAITVKPFKLTSMTAVQEEVLSLLPDLAATTLSPTIPNLPPPAISPSVNALARTRHQLSLFPSSKLALGLLKMPVKRGFWTMYCSPSRTGGEELGTGKCWGCYYQPYSGVGHARSLTKL</sequence>
<dbReference type="STRING" id="47428.A0A284RPB4"/>
<organism evidence="1 2">
    <name type="scientific">Armillaria ostoyae</name>
    <name type="common">Armillaria root rot fungus</name>
    <dbReference type="NCBI Taxonomy" id="47428"/>
    <lineage>
        <taxon>Eukaryota</taxon>
        <taxon>Fungi</taxon>
        <taxon>Dikarya</taxon>
        <taxon>Basidiomycota</taxon>
        <taxon>Agaricomycotina</taxon>
        <taxon>Agaricomycetes</taxon>
        <taxon>Agaricomycetidae</taxon>
        <taxon>Agaricales</taxon>
        <taxon>Marasmiineae</taxon>
        <taxon>Physalacriaceae</taxon>
        <taxon>Armillaria</taxon>
    </lineage>
</organism>
<evidence type="ECO:0000313" key="1">
    <source>
        <dbReference type="EMBL" id="SJL10584.1"/>
    </source>
</evidence>
<name>A0A284RPB4_ARMOS</name>
<accession>A0A284RPB4</accession>